<feature type="region of interest" description="Disordered" evidence="1">
    <location>
        <begin position="13"/>
        <end position="37"/>
    </location>
</feature>
<reference evidence="3" key="2">
    <citation type="submission" date="2015-01" db="EMBL/GenBank/DDBJ databases">
        <title>Evolutionary Origins and Diversification of the Mycorrhizal Mutualists.</title>
        <authorList>
            <consortium name="DOE Joint Genome Institute"/>
            <consortium name="Mycorrhizal Genomics Consortium"/>
            <person name="Kohler A."/>
            <person name="Kuo A."/>
            <person name="Nagy L.G."/>
            <person name="Floudas D."/>
            <person name="Copeland A."/>
            <person name="Barry K.W."/>
            <person name="Cichocki N."/>
            <person name="Veneault-Fourrey C."/>
            <person name="LaButti K."/>
            <person name="Lindquist E.A."/>
            <person name="Lipzen A."/>
            <person name="Lundell T."/>
            <person name="Morin E."/>
            <person name="Murat C."/>
            <person name="Riley R."/>
            <person name="Ohm R."/>
            <person name="Sun H."/>
            <person name="Tunlid A."/>
            <person name="Henrissat B."/>
            <person name="Grigoriev I.V."/>
            <person name="Hibbett D.S."/>
            <person name="Martin F."/>
        </authorList>
    </citation>
    <scope>NUCLEOTIDE SEQUENCE [LARGE SCALE GENOMIC DNA]</scope>
    <source>
        <strain evidence="3">Marx 270</strain>
    </source>
</reference>
<feature type="compositionally biased region" description="Low complexity" evidence="1">
    <location>
        <begin position="19"/>
        <end position="37"/>
    </location>
</feature>
<dbReference type="AlphaFoldDB" id="A0A0C3PAQ9"/>
<organism evidence="2 3">
    <name type="scientific">Pisolithus tinctorius Marx 270</name>
    <dbReference type="NCBI Taxonomy" id="870435"/>
    <lineage>
        <taxon>Eukaryota</taxon>
        <taxon>Fungi</taxon>
        <taxon>Dikarya</taxon>
        <taxon>Basidiomycota</taxon>
        <taxon>Agaricomycotina</taxon>
        <taxon>Agaricomycetes</taxon>
        <taxon>Agaricomycetidae</taxon>
        <taxon>Boletales</taxon>
        <taxon>Sclerodermatineae</taxon>
        <taxon>Pisolithaceae</taxon>
        <taxon>Pisolithus</taxon>
    </lineage>
</organism>
<feature type="region of interest" description="Disordered" evidence="1">
    <location>
        <begin position="108"/>
        <end position="131"/>
    </location>
</feature>
<dbReference type="STRING" id="870435.A0A0C3PAQ9"/>
<name>A0A0C3PAQ9_PISTI</name>
<accession>A0A0C3PAQ9</accession>
<dbReference type="Proteomes" id="UP000054217">
    <property type="component" value="Unassembled WGS sequence"/>
</dbReference>
<dbReference type="InterPro" id="IPR027417">
    <property type="entry name" value="P-loop_NTPase"/>
</dbReference>
<dbReference type="Gene3D" id="3.40.50.300">
    <property type="entry name" value="P-loop containing nucleotide triphosphate hydrolases"/>
    <property type="match status" value="1"/>
</dbReference>
<dbReference type="SUPFAM" id="SSF52540">
    <property type="entry name" value="P-loop containing nucleoside triphosphate hydrolases"/>
    <property type="match status" value="1"/>
</dbReference>
<reference evidence="2 3" key="1">
    <citation type="submission" date="2014-04" db="EMBL/GenBank/DDBJ databases">
        <authorList>
            <consortium name="DOE Joint Genome Institute"/>
            <person name="Kuo A."/>
            <person name="Kohler A."/>
            <person name="Costa M.D."/>
            <person name="Nagy L.G."/>
            <person name="Floudas D."/>
            <person name="Copeland A."/>
            <person name="Barry K.W."/>
            <person name="Cichocki N."/>
            <person name="Veneault-Fourrey C."/>
            <person name="LaButti K."/>
            <person name="Lindquist E.A."/>
            <person name="Lipzen A."/>
            <person name="Lundell T."/>
            <person name="Morin E."/>
            <person name="Murat C."/>
            <person name="Sun H."/>
            <person name="Tunlid A."/>
            <person name="Henrissat B."/>
            <person name="Grigoriev I.V."/>
            <person name="Hibbett D.S."/>
            <person name="Martin F."/>
            <person name="Nordberg H.P."/>
            <person name="Cantor M.N."/>
            <person name="Hua S.X."/>
        </authorList>
    </citation>
    <scope>NUCLEOTIDE SEQUENCE [LARGE SCALE GENOMIC DNA]</scope>
    <source>
        <strain evidence="2 3">Marx 270</strain>
    </source>
</reference>
<dbReference type="EMBL" id="KN831970">
    <property type="protein sequence ID" value="KIO04699.1"/>
    <property type="molecule type" value="Genomic_DNA"/>
</dbReference>
<dbReference type="HOGENOM" id="CLU_023805_6_1_1"/>
<gene>
    <name evidence="2" type="ORF">M404DRAFT_1000496</name>
</gene>
<sequence length="375" mass="40938">MAPGCFKALWCTRQPPSPSDDAVVPQVPAPVRAAQPPASVYIRVLAPTEVPVEASDSPSANAGGLRAENTRPRSPSPSSSSGDTGIPIHASIQASPLNNTGALAPALIKAQPTGPPSEESVDTPAPAHTEEVPMDPAKARTHIDRIKRFRILVIGRANAGKITILQRVCDTTNQPEIFHGKGEKVDATVVQGSLVRGYHNIEDELVFKSTPCFVFHASRGFEAGSEEEIDMVKEFVMDRAKRIKLEERIHIIWFCIPLNESHRMVTHAEKIFFEECDTGHVPVIVLLTKADTLDLDAFLELIDDGLNEDDAVERAAEVGRRKVNECLVKIKGWLDKSRFPPHDYLSLAGMQEEGADCTTLLTCTANVLREQGLHI</sequence>
<keyword evidence="3" id="KW-1185">Reference proteome</keyword>
<evidence type="ECO:0000256" key="1">
    <source>
        <dbReference type="SAM" id="MobiDB-lite"/>
    </source>
</evidence>
<dbReference type="OrthoDB" id="59699at2759"/>
<proteinExistence type="predicted"/>
<evidence type="ECO:0008006" key="4">
    <source>
        <dbReference type="Google" id="ProtNLM"/>
    </source>
</evidence>
<feature type="region of interest" description="Disordered" evidence="1">
    <location>
        <begin position="52"/>
        <end position="89"/>
    </location>
</feature>
<evidence type="ECO:0000313" key="2">
    <source>
        <dbReference type="EMBL" id="KIO04699.1"/>
    </source>
</evidence>
<feature type="compositionally biased region" description="Low complexity" evidence="1">
    <location>
        <begin position="72"/>
        <end position="81"/>
    </location>
</feature>
<protein>
    <recommendedName>
        <fullName evidence="4">G domain-containing protein</fullName>
    </recommendedName>
</protein>
<evidence type="ECO:0000313" key="3">
    <source>
        <dbReference type="Proteomes" id="UP000054217"/>
    </source>
</evidence>
<dbReference type="InParanoid" id="A0A0C3PAQ9"/>